<dbReference type="FunFam" id="1.10.3210.10:FF:000030">
    <property type="entry name" value="Deoxynucleoside triphosphate triphosphohydrolase SAMHD1 homolog"/>
    <property type="match status" value="1"/>
</dbReference>
<dbReference type="AlphaFoldDB" id="A0A067LWL0"/>
<keyword evidence="4" id="KW-1185">Reference proteome</keyword>
<organism evidence="3 4">
    <name type="scientific">Botryobasidium botryosum (strain FD-172 SS1)</name>
    <dbReference type="NCBI Taxonomy" id="930990"/>
    <lineage>
        <taxon>Eukaryota</taxon>
        <taxon>Fungi</taxon>
        <taxon>Dikarya</taxon>
        <taxon>Basidiomycota</taxon>
        <taxon>Agaricomycotina</taxon>
        <taxon>Agaricomycetes</taxon>
        <taxon>Cantharellales</taxon>
        <taxon>Botryobasidiaceae</taxon>
        <taxon>Botryobasidium</taxon>
    </lineage>
</organism>
<dbReference type="EMBL" id="KL198101">
    <property type="protein sequence ID" value="KDQ07753.1"/>
    <property type="molecule type" value="Genomic_DNA"/>
</dbReference>
<dbReference type="InParanoid" id="A0A067LWL0"/>
<dbReference type="CDD" id="cd00077">
    <property type="entry name" value="HDc"/>
    <property type="match status" value="1"/>
</dbReference>
<gene>
    <name evidence="3" type="ORF">BOTBODRAFT_38548</name>
</gene>
<evidence type="ECO:0000313" key="3">
    <source>
        <dbReference type="EMBL" id="KDQ07753.1"/>
    </source>
</evidence>
<dbReference type="PANTHER" id="PTHR11373:SF4">
    <property type="entry name" value="DEOXYNUCLEOSIDE TRIPHOSPHATE TRIPHOSPHOHYDROLASE SAMHD1"/>
    <property type="match status" value="1"/>
</dbReference>
<dbReference type="InterPro" id="IPR006674">
    <property type="entry name" value="HD_domain"/>
</dbReference>
<proteinExistence type="predicted"/>
<dbReference type="HOGENOM" id="CLU_026821_1_3_1"/>
<dbReference type="SMART" id="SM00471">
    <property type="entry name" value="HDc"/>
    <property type="match status" value="1"/>
</dbReference>
<evidence type="ECO:0000259" key="2">
    <source>
        <dbReference type="PROSITE" id="PS51831"/>
    </source>
</evidence>
<feature type="compositionally biased region" description="Low complexity" evidence="1">
    <location>
        <begin position="20"/>
        <end position="33"/>
    </location>
</feature>
<feature type="region of interest" description="Disordered" evidence="1">
    <location>
        <begin position="488"/>
        <end position="595"/>
    </location>
</feature>
<dbReference type="SUPFAM" id="SSF109604">
    <property type="entry name" value="HD-domain/PDEase-like"/>
    <property type="match status" value="1"/>
</dbReference>
<name>A0A067LWL0_BOTB1</name>
<feature type="domain" description="HD" evidence="2">
    <location>
        <begin position="103"/>
        <end position="240"/>
    </location>
</feature>
<dbReference type="OrthoDB" id="9991235at2759"/>
<dbReference type="Gene3D" id="1.10.3210.10">
    <property type="entry name" value="Hypothetical protein af1432"/>
    <property type="match status" value="1"/>
</dbReference>
<dbReference type="GO" id="GO:0006203">
    <property type="term" value="P:dGTP catabolic process"/>
    <property type="evidence" value="ECO:0007669"/>
    <property type="project" value="TreeGrafter"/>
</dbReference>
<protein>
    <recommendedName>
        <fullName evidence="2">HD domain-containing protein</fullName>
    </recommendedName>
</protein>
<accession>A0A067LWL0</accession>
<dbReference type="InterPro" id="IPR050135">
    <property type="entry name" value="dGTPase-like"/>
</dbReference>
<dbReference type="STRING" id="930990.A0A067LWL0"/>
<dbReference type="PROSITE" id="PS51831">
    <property type="entry name" value="HD"/>
    <property type="match status" value="1"/>
</dbReference>
<dbReference type="GO" id="GO:0008832">
    <property type="term" value="F:dGTPase activity"/>
    <property type="evidence" value="ECO:0007669"/>
    <property type="project" value="TreeGrafter"/>
</dbReference>
<dbReference type="Pfam" id="PF19276">
    <property type="entry name" value="HD_assoc_2"/>
    <property type="match status" value="1"/>
</dbReference>
<dbReference type="Gene3D" id="3.30.70.2760">
    <property type="match status" value="1"/>
</dbReference>
<dbReference type="Proteomes" id="UP000027195">
    <property type="component" value="Unassembled WGS sequence"/>
</dbReference>
<feature type="compositionally biased region" description="Low complexity" evidence="1">
    <location>
        <begin position="528"/>
        <end position="545"/>
    </location>
</feature>
<dbReference type="InterPro" id="IPR045509">
    <property type="entry name" value="HD_assoc_2"/>
</dbReference>
<dbReference type="InterPro" id="IPR003607">
    <property type="entry name" value="HD/PDEase_dom"/>
</dbReference>
<feature type="region of interest" description="Disordered" evidence="1">
    <location>
        <begin position="19"/>
        <end position="44"/>
    </location>
</feature>
<dbReference type="GO" id="GO:0005634">
    <property type="term" value="C:nucleus"/>
    <property type="evidence" value="ECO:0007669"/>
    <property type="project" value="TreeGrafter"/>
</dbReference>
<dbReference type="PANTHER" id="PTHR11373">
    <property type="entry name" value="DEOXYNUCLEOSIDE TRIPHOSPHATE TRIPHOSPHOHYDROLASE"/>
    <property type="match status" value="1"/>
</dbReference>
<sequence>MTPRGLLARANHDVAPRAYTLPLPSAPSPSSTAMSDGDSRSSPLSLEGDSDYFPRLFLDPVHEYISVDPLTSAIIDTPQFQRLRYLAQLGTSYFVFPGASHNRFEHCLGVYHLAGKMVESLRDKQPSLGITDRDVQCVRLAGLCHDLGHGPFSHVFDNQFIPRVRPDIKWSHEEASVMMLDALVQENDIPIEKDWVNFIKDLILGEPQYTVSHDPPEKPYLFEIVANKKNSIDVDKFDYIARDTMNCGNRTSSEATRLIHSSRVINNEVVYGWKEWYTVHSLFNTRYSLHKRIYNHPVAKGIEYMVVDVLALADPILKISEKIYQPSKYLHLTDSILEEIERSELPELEQARAIIRRLRKRDLYKMVDQKVLPREYRALWKDDLTAERIAEVSKTLPGSEVGGGMTLCVDDVIVDFTGLHFGMKEKNPLDYVRFYEKRKPNEAHSARPDEASHLIPAEFEEVTIRCYTRNPQKFGLAQAAFRKVVETLPETPPSPPDTAIGDPQTPPSLASPRAKPHSHSPLGNGVPSGTKTRSLRRSSSGTLFSATQSNQFTTVPPGYQHHSPSPLVAPQASLKRARGGDESPTRRGSPPKRRR</sequence>
<reference evidence="4" key="1">
    <citation type="journal article" date="2014" name="Proc. Natl. Acad. Sci. U.S.A.">
        <title>Extensive sampling of basidiomycete genomes demonstrates inadequacy of the white-rot/brown-rot paradigm for wood decay fungi.</title>
        <authorList>
            <person name="Riley R."/>
            <person name="Salamov A.A."/>
            <person name="Brown D.W."/>
            <person name="Nagy L.G."/>
            <person name="Floudas D."/>
            <person name="Held B.W."/>
            <person name="Levasseur A."/>
            <person name="Lombard V."/>
            <person name="Morin E."/>
            <person name="Otillar R."/>
            <person name="Lindquist E.A."/>
            <person name="Sun H."/>
            <person name="LaButti K.M."/>
            <person name="Schmutz J."/>
            <person name="Jabbour D."/>
            <person name="Luo H."/>
            <person name="Baker S.E."/>
            <person name="Pisabarro A.G."/>
            <person name="Walton J.D."/>
            <person name="Blanchette R.A."/>
            <person name="Henrissat B."/>
            <person name="Martin F."/>
            <person name="Cullen D."/>
            <person name="Hibbett D.S."/>
            <person name="Grigoriev I.V."/>
        </authorList>
    </citation>
    <scope>NUCLEOTIDE SEQUENCE [LARGE SCALE GENOMIC DNA]</scope>
    <source>
        <strain evidence="4">FD-172 SS1</strain>
    </source>
</reference>
<evidence type="ECO:0000313" key="4">
    <source>
        <dbReference type="Proteomes" id="UP000027195"/>
    </source>
</evidence>
<dbReference type="Pfam" id="PF01966">
    <property type="entry name" value="HD"/>
    <property type="match status" value="1"/>
</dbReference>
<evidence type="ECO:0000256" key="1">
    <source>
        <dbReference type="SAM" id="MobiDB-lite"/>
    </source>
</evidence>